<feature type="compositionally biased region" description="Basic and acidic residues" evidence="1">
    <location>
        <begin position="91"/>
        <end position="113"/>
    </location>
</feature>
<gene>
    <name evidence="2" type="ordered locus">BN6_15600</name>
</gene>
<evidence type="ECO:0000313" key="3">
    <source>
        <dbReference type="Proteomes" id="UP000006281"/>
    </source>
</evidence>
<feature type="region of interest" description="Disordered" evidence="1">
    <location>
        <begin position="59"/>
        <end position="113"/>
    </location>
</feature>
<proteinExistence type="predicted"/>
<evidence type="ECO:0000256" key="1">
    <source>
        <dbReference type="SAM" id="MobiDB-lite"/>
    </source>
</evidence>
<dbReference type="Proteomes" id="UP000006281">
    <property type="component" value="Chromosome"/>
</dbReference>
<evidence type="ECO:0000313" key="2">
    <source>
        <dbReference type="EMBL" id="CCH28883.1"/>
    </source>
</evidence>
<dbReference type="AlphaFoldDB" id="K0JXB7"/>
<dbReference type="HOGENOM" id="CLU_2131724_0_0_11"/>
<dbReference type="KEGG" id="sesp:BN6_15600"/>
<dbReference type="EMBL" id="HE804045">
    <property type="protein sequence ID" value="CCH28883.1"/>
    <property type="molecule type" value="Genomic_DNA"/>
</dbReference>
<organism evidence="2 3">
    <name type="scientific">Saccharothrix espanaensis (strain ATCC 51144 / DSM 44229 / JCM 9112 / NBRC 15066 / NRRL 15764)</name>
    <dbReference type="NCBI Taxonomy" id="1179773"/>
    <lineage>
        <taxon>Bacteria</taxon>
        <taxon>Bacillati</taxon>
        <taxon>Actinomycetota</taxon>
        <taxon>Actinomycetes</taxon>
        <taxon>Pseudonocardiales</taxon>
        <taxon>Pseudonocardiaceae</taxon>
        <taxon>Saccharothrix</taxon>
    </lineage>
</organism>
<sequence>MDSRRADARTAAGLTRGPPPGASADCHGAACVDAVRAGRPYAPTRARAGLARRRSAWAAQRQRCGSVGRARQAGAGRELALAGKDGGGENGGRENGGKEDGGRGRRRTGETQS</sequence>
<protein>
    <submittedName>
        <fullName evidence="2">Uncharacterized protein</fullName>
    </submittedName>
</protein>
<reference evidence="2 3" key="1">
    <citation type="journal article" date="2012" name="BMC Genomics">
        <title>Complete genome sequence of Saccharothrix espanaensis DSM 44229T and comparison to the other completely sequenced Pseudonocardiaceae.</title>
        <authorList>
            <person name="Strobel T."/>
            <person name="Al-Dilaimi A."/>
            <person name="Blom J."/>
            <person name="Gessner A."/>
            <person name="Kalinowski J."/>
            <person name="Luzhetska M."/>
            <person name="Puhler A."/>
            <person name="Szczepanowski R."/>
            <person name="Bechthold A."/>
            <person name="Ruckert C."/>
        </authorList>
    </citation>
    <scope>NUCLEOTIDE SEQUENCE [LARGE SCALE GENOMIC DNA]</scope>
    <source>
        <strain evidence="3">ATCC 51144 / DSM 44229 / JCM 9112 / NBRC 15066 / NRRL 15764</strain>
    </source>
</reference>
<accession>K0JXB7</accession>
<keyword evidence="3" id="KW-1185">Reference proteome</keyword>
<name>K0JXB7_SACES</name>
<feature type="region of interest" description="Disordered" evidence="1">
    <location>
        <begin position="1"/>
        <end position="25"/>
    </location>
</feature>
<dbReference type="STRING" id="1179773.BN6_15600"/>